<accession>A0A7V6CMP2</accession>
<evidence type="ECO:0000313" key="2">
    <source>
        <dbReference type="EMBL" id="HHR48275.1"/>
    </source>
</evidence>
<proteinExistence type="predicted"/>
<keyword evidence="1" id="KW-0472">Membrane</keyword>
<organism evidence="2">
    <name type="scientific">candidate division WOR-3 bacterium</name>
    <dbReference type="NCBI Taxonomy" id="2052148"/>
    <lineage>
        <taxon>Bacteria</taxon>
        <taxon>Bacteria division WOR-3</taxon>
    </lineage>
</organism>
<reference evidence="2" key="1">
    <citation type="journal article" date="2020" name="mSystems">
        <title>Genome- and Community-Level Interaction Insights into Carbon Utilization and Element Cycling Functions of Hydrothermarchaeota in Hydrothermal Sediment.</title>
        <authorList>
            <person name="Zhou Z."/>
            <person name="Liu Y."/>
            <person name="Xu W."/>
            <person name="Pan J."/>
            <person name="Luo Z.H."/>
            <person name="Li M."/>
        </authorList>
    </citation>
    <scope>NUCLEOTIDE SEQUENCE [LARGE SCALE GENOMIC DNA]</scope>
    <source>
        <strain evidence="2">SpSt-791</strain>
    </source>
</reference>
<dbReference type="EMBL" id="DTHS01000013">
    <property type="protein sequence ID" value="HHR48275.1"/>
    <property type="molecule type" value="Genomic_DNA"/>
</dbReference>
<sequence>MKTRTIVWTIVGIVVVAGVIFTIVSRRGAGPMGPYYRKRDIADWQKDYQNMLKDIEKFERRYEKAKPANPTAEESNLMSKIDATVQEWKTETERFNQLQTDEERKAWWDKVTELRKEARKLLRELKKGAGGEEEEGEK</sequence>
<comment type="caution">
    <text evidence="2">The sequence shown here is derived from an EMBL/GenBank/DDBJ whole genome shotgun (WGS) entry which is preliminary data.</text>
</comment>
<name>A0A7V6CMP2_UNCW3</name>
<keyword evidence="1" id="KW-1133">Transmembrane helix</keyword>
<keyword evidence="1" id="KW-0812">Transmembrane</keyword>
<feature type="transmembrane region" description="Helical" evidence="1">
    <location>
        <begin position="6"/>
        <end position="24"/>
    </location>
</feature>
<gene>
    <name evidence="2" type="ORF">ENV79_01325</name>
</gene>
<evidence type="ECO:0000256" key="1">
    <source>
        <dbReference type="SAM" id="Phobius"/>
    </source>
</evidence>
<dbReference type="AlphaFoldDB" id="A0A7V6CMP2"/>
<protein>
    <submittedName>
        <fullName evidence="2">Uncharacterized protein</fullName>
    </submittedName>
</protein>